<dbReference type="EMBL" id="JARHUD010000008">
    <property type="protein sequence ID" value="MDF2096908.1"/>
    <property type="molecule type" value="Genomic_DNA"/>
</dbReference>
<dbReference type="Gene3D" id="2.30.40.10">
    <property type="entry name" value="Urease, subunit C, domain 1"/>
    <property type="match status" value="1"/>
</dbReference>
<protein>
    <submittedName>
        <fullName evidence="3">Dihydroorotase</fullName>
        <ecNumber evidence="3">3.5.2.3</ecNumber>
    </submittedName>
</protein>
<dbReference type="GO" id="GO:0004151">
    <property type="term" value="F:dihydroorotase activity"/>
    <property type="evidence" value="ECO:0007669"/>
    <property type="project" value="UniProtKB-EC"/>
</dbReference>
<feature type="domain" description="Dihydroorotase catalytic" evidence="2">
    <location>
        <begin position="67"/>
        <end position="252"/>
    </location>
</feature>
<dbReference type="CDD" id="cd01317">
    <property type="entry name" value="DHOase_IIa"/>
    <property type="match status" value="1"/>
</dbReference>
<dbReference type="NCBIfam" id="TIGR00857">
    <property type="entry name" value="pyrC_multi"/>
    <property type="match status" value="1"/>
</dbReference>
<keyword evidence="4" id="KW-1185">Reference proteome</keyword>
<evidence type="ECO:0000256" key="1">
    <source>
        <dbReference type="ARBA" id="ARBA00022975"/>
    </source>
</evidence>
<name>A0ABT5YPM9_9PROT</name>
<dbReference type="InterPro" id="IPR011059">
    <property type="entry name" value="Metal-dep_hydrolase_composite"/>
</dbReference>
<dbReference type="PANTHER" id="PTHR43668:SF2">
    <property type="entry name" value="ALLANTOINASE"/>
    <property type="match status" value="1"/>
</dbReference>
<organism evidence="3 4">
    <name type="scientific">Aquibaculum arenosum</name>
    <dbReference type="NCBI Taxonomy" id="3032591"/>
    <lineage>
        <taxon>Bacteria</taxon>
        <taxon>Pseudomonadati</taxon>
        <taxon>Pseudomonadota</taxon>
        <taxon>Alphaproteobacteria</taxon>
        <taxon>Rhodospirillales</taxon>
        <taxon>Rhodovibrionaceae</taxon>
        <taxon>Aquibaculum</taxon>
    </lineage>
</organism>
<accession>A0ABT5YPM9</accession>
<dbReference type="SUPFAM" id="SSF51338">
    <property type="entry name" value="Composite domain of metallo-dependent hydrolases"/>
    <property type="match status" value="1"/>
</dbReference>
<dbReference type="PANTHER" id="PTHR43668">
    <property type="entry name" value="ALLANTOINASE"/>
    <property type="match status" value="1"/>
</dbReference>
<dbReference type="EC" id="3.5.2.3" evidence="3"/>
<keyword evidence="3" id="KW-0378">Hydrolase</keyword>
<dbReference type="Pfam" id="PF12890">
    <property type="entry name" value="DHOase"/>
    <property type="match status" value="1"/>
</dbReference>
<sequence length="437" mass="46510">MVQESATAPARSARVAYLNARLLCPESGLDAPGALLTEGGRIADLGPQLFNEGVPEGIATVDCAGACLAPGLVDMRVQLREPGQEHKETIASASRAAAAGGITSMVALPNTDPPVDDVAGVEFVARRAREEKLVKVYTYAALTRRLEGQEITEIGLLHEYGARGFTDGVKPLADAQVLRRALSYATAFDTVILQLPQEPALSGGMMNGGELATRLGLSGIPPLAEVMLLERDLRLVEMTGGRYHASLISTAEAVEAIRRAKAKGLAVTCDTAPHYFTLNENAVGDYRSFAKVMPPLRSESDREAVAAAVADGTIDAICSDHAPQDQDAKRLPFAHAEWGMAGLETLLPLSLALVHQGRLSLLDLLRRLTATPAGILQGHAALTPGAPADLVLFDPERPWVIDPDRFLSKSKNAPYDRHPVQGQVLRSVVDGRSIFTA</sequence>
<proteinExistence type="predicted"/>
<comment type="caution">
    <text evidence="3">The sequence shown here is derived from an EMBL/GenBank/DDBJ whole genome shotgun (WGS) entry which is preliminary data.</text>
</comment>
<dbReference type="InterPro" id="IPR032466">
    <property type="entry name" value="Metal_Hydrolase"/>
</dbReference>
<evidence type="ECO:0000313" key="4">
    <source>
        <dbReference type="Proteomes" id="UP001215503"/>
    </source>
</evidence>
<dbReference type="SUPFAM" id="SSF51556">
    <property type="entry name" value="Metallo-dependent hydrolases"/>
    <property type="match status" value="1"/>
</dbReference>
<evidence type="ECO:0000313" key="3">
    <source>
        <dbReference type="EMBL" id="MDF2096908.1"/>
    </source>
</evidence>
<gene>
    <name evidence="3" type="primary">pyrC</name>
    <name evidence="3" type="ORF">P2G67_13075</name>
</gene>
<evidence type="ECO:0000259" key="2">
    <source>
        <dbReference type="Pfam" id="PF12890"/>
    </source>
</evidence>
<dbReference type="RefSeq" id="WP_275823675.1">
    <property type="nucleotide sequence ID" value="NZ_JARHUD010000008.1"/>
</dbReference>
<keyword evidence="1" id="KW-0665">Pyrimidine biosynthesis</keyword>
<reference evidence="3 4" key="1">
    <citation type="submission" date="2023-03" db="EMBL/GenBank/DDBJ databases">
        <title>Fodinicurvata sp. CAU 1616 isolated from sea sendiment.</title>
        <authorList>
            <person name="Kim W."/>
        </authorList>
    </citation>
    <scope>NUCLEOTIDE SEQUENCE [LARGE SCALE GENOMIC DNA]</scope>
    <source>
        <strain evidence="3 4">CAU 1616</strain>
    </source>
</reference>
<dbReference type="Proteomes" id="UP001215503">
    <property type="component" value="Unassembled WGS sequence"/>
</dbReference>
<dbReference type="Gene3D" id="3.20.20.140">
    <property type="entry name" value="Metal-dependent hydrolases"/>
    <property type="match status" value="1"/>
</dbReference>
<dbReference type="InterPro" id="IPR004722">
    <property type="entry name" value="DHOase"/>
</dbReference>
<dbReference type="InterPro" id="IPR024403">
    <property type="entry name" value="DHOase_cat"/>
</dbReference>
<dbReference type="InterPro" id="IPR050138">
    <property type="entry name" value="DHOase/Allantoinase_Hydrolase"/>
</dbReference>